<dbReference type="Proteomes" id="UP000056419">
    <property type="component" value="Unassembled WGS sequence"/>
</dbReference>
<dbReference type="EMBL" id="LRGC01000008">
    <property type="protein sequence ID" value="KWR54577.1"/>
    <property type="molecule type" value="Genomic_DNA"/>
</dbReference>
<protein>
    <submittedName>
        <fullName evidence="1">Uncharacterized protein</fullName>
    </submittedName>
</protein>
<evidence type="ECO:0000313" key="1">
    <source>
        <dbReference type="EMBL" id="KWR54577.1"/>
    </source>
</evidence>
<accession>A0A108T798</accession>
<dbReference type="PATRIC" id="fig|46506.5.peg.2258"/>
<proteinExistence type="predicted"/>
<dbReference type="STRING" id="46506.AA415_02111"/>
<sequence>MFFYFKIINCLIISLVPTHETVRTKAWYRPYHGMKLTVPKGGSVCTNAWYEKYHAVKFPVPARGIFFILPTFFRVQRNKGNIKAV</sequence>
<gene>
    <name evidence="1" type="ORF">AA415_02111</name>
</gene>
<evidence type="ECO:0000313" key="2">
    <source>
        <dbReference type="Proteomes" id="UP000056419"/>
    </source>
</evidence>
<dbReference type="AlphaFoldDB" id="A0A108T798"/>
<name>A0A108T798_BACSE</name>
<keyword evidence="2" id="KW-1185">Reference proteome</keyword>
<organism evidence="1 2">
    <name type="scientific">Bacteroides stercoris</name>
    <dbReference type="NCBI Taxonomy" id="46506"/>
    <lineage>
        <taxon>Bacteria</taxon>
        <taxon>Pseudomonadati</taxon>
        <taxon>Bacteroidota</taxon>
        <taxon>Bacteroidia</taxon>
        <taxon>Bacteroidales</taxon>
        <taxon>Bacteroidaceae</taxon>
        <taxon>Bacteroides</taxon>
    </lineage>
</organism>
<reference evidence="1 2" key="1">
    <citation type="journal article" date="2016" name="BMC Genomics">
        <title>Type VI secretion systems of human gut Bacteroidales segregate into three genetic architectures, two of which are contained on mobile genetic elements.</title>
        <authorList>
            <person name="Coyne M.J."/>
            <person name="Roelofs K.G."/>
            <person name="Comstock L.E."/>
        </authorList>
    </citation>
    <scope>NUCLEOTIDE SEQUENCE [LARGE SCALE GENOMIC DNA]</scope>
    <source>
        <strain evidence="1 2">CL09T03C01</strain>
    </source>
</reference>
<comment type="caution">
    <text evidence="1">The sequence shown here is derived from an EMBL/GenBank/DDBJ whole genome shotgun (WGS) entry which is preliminary data.</text>
</comment>